<organism evidence="1 2">
    <name type="scientific">Castor canadensis</name>
    <name type="common">American beaver</name>
    <dbReference type="NCBI Taxonomy" id="51338"/>
    <lineage>
        <taxon>Eukaryota</taxon>
        <taxon>Metazoa</taxon>
        <taxon>Chordata</taxon>
        <taxon>Craniata</taxon>
        <taxon>Vertebrata</taxon>
        <taxon>Euteleostomi</taxon>
        <taxon>Mammalia</taxon>
        <taxon>Eutheria</taxon>
        <taxon>Euarchontoglires</taxon>
        <taxon>Glires</taxon>
        <taxon>Rodentia</taxon>
        <taxon>Castorimorpha</taxon>
        <taxon>Castoridae</taxon>
        <taxon>Castor</taxon>
    </lineage>
</organism>
<sequence>MAEVPAPAWVPARLQYNVQLRFLTEEQLFPPGRLSPPSPRPLLLKVHQTGEEADVTVTDGEVPGRPAHVESGWEVAAFVRASAGRGRARSVFVYRGACVHSARTGVQERKLGALVWERWCVRKARVDSGALRVCAPRARVQECVCPLSARGWNSADGICVFKCLFNRDTECCCVGKKSLLIPLGHSSALLKFESLADFSAFSNTLKRCRNQKKEYSVFSQRTEEASAAQYFQFYGCISQQQNMMQDFVRTATYHRAILQNHTDFKDKVVLDVGCGSGILSFFAVQAGARRVYAVEASSVAQYAEMLVKNNHLSDKIIVLPGKIEEISLPELVDVIISEPMGYLLFNERMLESYLHSKKWLKANGMMFPTSSDIHVAPFSDEQLYMEHYSRANFWYQQCFYGVNLSSLRGAAMEEYFRQPIVDTFDIRILMARTVKYTVNFMHAKEEDLHRVEIPFVFQMAQSGLIHGLAFWFDVAFVGSLVTVWLSTAPTEPLTHWYQVRCLLQTPLFAKEGETLSGKVLFVANKRQSYDIQIVALVNQTGFRSGNILDLKNPFFRFA</sequence>
<dbReference type="RefSeq" id="XP_073908282.1">
    <property type="nucleotide sequence ID" value="XM_074052181.1"/>
</dbReference>
<protein>
    <submittedName>
        <fullName evidence="2">Histone-arginine methyltransferase CARM1-like</fullName>
    </submittedName>
</protein>
<gene>
    <name evidence="2" type="primary">LOC109679340</name>
</gene>
<evidence type="ECO:0000313" key="2">
    <source>
        <dbReference type="RefSeq" id="XP_073908282.1"/>
    </source>
</evidence>
<proteinExistence type="predicted"/>
<reference evidence="2" key="1">
    <citation type="submission" date="2025-08" db="UniProtKB">
        <authorList>
            <consortium name="RefSeq"/>
        </authorList>
    </citation>
    <scope>IDENTIFICATION</scope>
</reference>
<dbReference type="Proteomes" id="UP001732720">
    <property type="component" value="Chromosome 13"/>
</dbReference>
<evidence type="ECO:0000313" key="1">
    <source>
        <dbReference type="Proteomes" id="UP001732720"/>
    </source>
</evidence>
<name>A0AC58KTN3_CASCN</name>
<accession>A0AC58KTN3</accession>
<keyword evidence="1" id="KW-1185">Reference proteome</keyword>